<dbReference type="OrthoDB" id="3688893at2"/>
<dbReference type="Gene3D" id="3.30.450.40">
    <property type="match status" value="1"/>
</dbReference>
<dbReference type="InterPro" id="IPR029016">
    <property type="entry name" value="GAF-like_dom_sf"/>
</dbReference>
<keyword evidence="3" id="KW-0805">Transcription regulation</keyword>
<organism evidence="6 7">
    <name type="scientific">Arthrobacter bussei</name>
    <dbReference type="NCBI Taxonomy" id="2594179"/>
    <lineage>
        <taxon>Bacteria</taxon>
        <taxon>Bacillati</taxon>
        <taxon>Actinomycetota</taxon>
        <taxon>Actinomycetes</taxon>
        <taxon>Micrococcales</taxon>
        <taxon>Micrococcaceae</taxon>
        <taxon>Arthrobacter</taxon>
    </lineage>
</organism>
<dbReference type="Gene3D" id="1.10.10.10">
    <property type="entry name" value="Winged helix-like DNA-binding domain superfamily/Winged helix DNA-binding domain"/>
    <property type="match status" value="1"/>
</dbReference>
<accession>A0A7X1NQS5</accession>
<evidence type="ECO:0000256" key="4">
    <source>
        <dbReference type="ARBA" id="ARBA00023163"/>
    </source>
</evidence>
<evidence type="ECO:0000256" key="2">
    <source>
        <dbReference type="ARBA" id="ARBA00022777"/>
    </source>
</evidence>
<sequence length="250" mass="27046">MCRTGWGPRRQEGIVTEQEVLSDVNDDLFALLTETAGIQEFLDEFAVMAAQRLSSTGDVSCAITLVRRKRAGTLAASDDVARRADEFQNRFHEGPCLLAAQTQSSVYCRDTSTDSRWPAYLARLDTGHIRSILGVSFALETSGMAALNLYSSRVDAFDPAGIRAAEALAEAASSSLRFAVRAASADDERHDLEAALSSRQTINTAVGIIMFQNTCSQADALAILQRASSSRNVKLRLVAERVVASATERP</sequence>
<protein>
    <submittedName>
        <fullName evidence="6">GAF and ANTAR domain-containing protein</fullName>
    </submittedName>
</protein>
<evidence type="ECO:0000256" key="3">
    <source>
        <dbReference type="ARBA" id="ARBA00023015"/>
    </source>
</evidence>
<dbReference type="InterPro" id="IPR012074">
    <property type="entry name" value="GAF_ANTAR"/>
</dbReference>
<dbReference type="PIRSF" id="PIRSF036625">
    <property type="entry name" value="GAF_ANTAR"/>
    <property type="match status" value="1"/>
</dbReference>
<evidence type="ECO:0000259" key="5">
    <source>
        <dbReference type="PROSITE" id="PS50921"/>
    </source>
</evidence>
<dbReference type="AlphaFoldDB" id="A0A7X1NQS5"/>
<keyword evidence="1" id="KW-0808">Transferase</keyword>
<dbReference type="GO" id="GO:0003723">
    <property type="term" value="F:RNA binding"/>
    <property type="evidence" value="ECO:0007669"/>
    <property type="project" value="InterPro"/>
</dbReference>
<dbReference type="InterPro" id="IPR011006">
    <property type="entry name" value="CheY-like_superfamily"/>
</dbReference>
<evidence type="ECO:0000256" key="1">
    <source>
        <dbReference type="ARBA" id="ARBA00022679"/>
    </source>
</evidence>
<proteinExistence type="predicted"/>
<dbReference type="Proteomes" id="UP000326464">
    <property type="component" value="Unassembled WGS sequence"/>
</dbReference>
<dbReference type="SUPFAM" id="SSF55781">
    <property type="entry name" value="GAF domain-like"/>
    <property type="match status" value="1"/>
</dbReference>
<evidence type="ECO:0000313" key="6">
    <source>
        <dbReference type="EMBL" id="MPY11250.1"/>
    </source>
</evidence>
<keyword evidence="2" id="KW-0418">Kinase</keyword>
<keyword evidence="7" id="KW-1185">Reference proteome</keyword>
<keyword evidence="4" id="KW-0804">Transcription</keyword>
<dbReference type="InterPro" id="IPR036388">
    <property type="entry name" value="WH-like_DNA-bd_sf"/>
</dbReference>
<name>A0A7X1NQS5_9MICC</name>
<dbReference type="PROSITE" id="PS50921">
    <property type="entry name" value="ANTAR"/>
    <property type="match status" value="1"/>
</dbReference>
<dbReference type="EMBL" id="VJXX01000003">
    <property type="protein sequence ID" value="MPY11250.1"/>
    <property type="molecule type" value="Genomic_DNA"/>
</dbReference>
<dbReference type="SUPFAM" id="SSF52172">
    <property type="entry name" value="CheY-like"/>
    <property type="match status" value="1"/>
</dbReference>
<feature type="domain" description="ANTAR" evidence="5">
    <location>
        <begin position="182"/>
        <end position="243"/>
    </location>
</feature>
<evidence type="ECO:0000313" key="7">
    <source>
        <dbReference type="Proteomes" id="UP000326464"/>
    </source>
</evidence>
<dbReference type="SMART" id="SM01012">
    <property type="entry name" value="ANTAR"/>
    <property type="match status" value="1"/>
</dbReference>
<dbReference type="Pfam" id="PF03861">
    <property type="entry name" value="ANTAR"/>
    <property type="match status" value="1"/>
</dbReference>
<gene>
    <name evidence="6" type="ORF">FNH21_11070</name>
</gene>
<reference evidence="7" key="1">
    <citation type="submission" date="2019-07" db="EMBL/GenBank/DDBJ databases">
        <title>Arthrobacter KR32 sp. nov., isolated from mountain cheese made of cows milk.</title>
        <authorList>
            <person name="Flegler A."/>
        </authorList>
    </citation>
    <scope>NUCLEOTIDE SEQUENCE [LARGE SCALE GENOMIC DNA]</scope>
    <source>
        <strain evidence="7">KR32</strain>
    </source>
</reference>
<dbReference type="GO" id="GO:0016301">
    <property type="term" value="F:kinase activity"/>
    <property type="evidence" value="ECO:0007669"/>
    <property type="project" value="UniProtKB-KW"/>
</dbReference>
<dbReference type="InterPro" id="IPR003018">
    <property type="entry name" value="GAF"/>
</dbReference>
<dbReference type="Pfam" id="PF13185">
    <property type="entry name" value="GAF_2"/>
    <property type="match status" value="1"/>
</dbReference>
<dbReference type="InterPro" id="IPR005561">
    <property type="entry name" value="ANTAR"/>
</dbReference>
<comment type="caution">
    <text evidence="6">The sequence shown here is derived from an EMBL/GenBank/DDBJ whole genome shotgun (WGS) entry which is preliminary data.</text>
</comment>